<dbReference type="PANTHER" id="PTHR34220">
    <property type="entry name" value="SENSOR HISTIDINE KINASE YPDA"/>
    <property type="match status" value="1"/>
</dbReference>
<gene>
    <name evidence="3" type="ORF">SAMN04488116_3156</name>
</gene>
<dbReference type="GO" id="GO:0016020">
    <property type="term" value="C:membrane"/>
    <property type="evidence" value="ECO:0007669"/>
    <property type="project" value="InterPro"/>
</dbReference>
<dbReference type="GO" id="GO:0000155">
    <property type="term" value="F:phosphorelay sensor kinase activity"/>
    <property type="evidence" value="ECO:0007669"/>
    <property type="project" value="InterPro"/>
</dbReference>
<dbReference type="InterPro" id="IPR036890">
    <property type="entry name" value="HATPase_C_sf"/>
</dbReference>
<dbReference type="PANTHER" id="PTHR34220:SF7">
    <property type="entry name" value="SENSOR HISTIDINE KINASE YPDA"/>
    <property type="match status" value="1"/>
</dbReference>
<feature type="transmembrane region" description="Helical" evidence="1">
    <location>
        <begin position="100"/>
        <end position="122"/>
    </location>
</feature>
<dbReference type="InterPro" id="IPR050640">
    <property type="entry name" value="Bact_2-comp_sensor_kinase"/>
</dbReference>
<evidence type="ECO:0000259" key="2">
    <source>
        <dbReference type="Pfam" id="PF06580"/>
    </source>
</evidence>
<dbReference type="Gene3D" id="3.30.565.10">
    <property type="entry name" value="Histidine kinase-like ATPase, C-terminal domain"/>
    <property type="match status" value="1"/>
</dbReference>
<evidence type="ECO:0000313" key="3">
    <source>
        <dbReference type="EMBL" id="SHG99544.1"/>
    </source>
</evidence>
<evidence type="ECO:0000313" key="4">
    <source>
        <dbReference type="Proteomes" id="UP000184532"/>
    </source>
</evidence>
<dbReference type="Pfam" id="PF06580">
    <property type="entry name" value="His_kinase"/>
    <property type="match status" value="1"/>
</dbReference>
<keyword evidence="1" id="KW-0472">Membrane</keyword>
<dbReference type="Proteomes" id="UP000184532">
    <property type="component" value="Unassembled WGS sequence"/>
</dbReference>
<dbReference type="STRING" id="570519.SAMN04488116_3156"/>
<feature type="transmembrane region" description="Helical" evidence="1">
    <location>
        <begin position="35"/>
        <end position="53"/>
    </location>
</feature>
<keyword evidence="4" id="KW-1185">Reference proteome</keyword>
<name>A0A1M5PCK9_9FLAO</name>
<proteinExistence type="predicted"/>
<evidence type="ECO:0000256" key="1">
    <source>
        <dbReference type="SAM" id="Phobius"/>
    </source>
</evidence>
<feature type="transmembrane region" description="Helical" evidence="1">
    <location>
        <begin position="62"/>
        <end position="80"/>
    </location>
</feature>
<dbReference type="InterPro" id="IPR010559">
    <property type="entry name" value="Sig_transdc_His_kin_internal"/>
</dbReference>
<feature type="domain" description="Signal transduction histidine kinase internal region" evidence="2">
    <location>
        <begin position="141"/>
        <end position="219"/>
    </location>
</feature>
<dbReference type="RefSeq" id="WP_084732687.1">
    <property type="nucleotide sequence ID" value="NZ_FQWL01000007.1"/>
</dbReference>
<accession>A0A1M5PCK9</accession>
<organism evidence="3 4">
    <name type="scientific">Flagellimonas flava</name>
    <dbReference type="NCBI Taxonomy" id="570519"/>
    <lineage>
        <taxon>Bacteria</taxon>
        <taxon>Pseudomonadati</taxon>
        <taxon>Bacteroidota</taxon>
        <taxon>Flavobacteriia</taxon>
        <taxon>Flavobacteriales</taxon>
        <taxon>Flavobacteriaceae</taxon>
        <taxon>Flagellimonas</taxon>
    </lineage>
</organism>
<reference evidence="4" key="1">
    <citation type="submission" date="2016-11" db="EMBL/GenBank/DDBJ databases">
        <authorList>
            <person name="Varghese N."/>
            <person name="Submissions S."/>
        </authorList>
    </citation>
    <scope>NUCLEOTIDE SEQUENCE [LARGE SCALE GENOMIC DNA]</scope>
    <source>
        <strain evidence="4">DSM 22638</strain>
    </source>
</reference>
<feature type="transmembrane region" description="Helical" evidence="1">
    <location>
        <begin position="7"/>
        <end position="23"/>
    </location>
</feature>
<dbReference type="OrthoDB" id="9809908at2"/>
<protein>
    <submittedName>
        <fullName evidence="3">GHKL domain-containing protein</fullName>
    </submittedName>
</protein>
<dbReference type="EMBL" id="FQWL01000007">
    <property type="protein sequence ID" value="SHG99544.1"/>
    <property type="molecule type" value="Genomic_DNA"/>
</dbReference>
<sequence>MIARKELLFQIALHLLVFLFYSYDRYHPGVDFHEVVFFLTYVLAAAVINYYLMPKFLYQKKYWAFFGSVLLVIATLILLEELVLEQILFPGTRRASRFPGVFYSLAEVVPVMAILSGFKFGWDALQKQRQIDELETTVKESELQFLRSQINPHFLFNNLNNLYSYALENSPKTPEIILEMSGVLRYMLYECKEDYVPLKKEVEQLGNFIKLSKLQIEERGNVRFTSDKIKSDYKIAPLILIVFIENAFKHSQSGQSSDIEIEVGLRQDKNKLELSCRNNYKPADGMDSVAKGIGLQNVKKRLQLLYPGKHKLVITEKDNQFVVILTMELEKA</sequence>
<keyword evidence="1" id="KW-0812">Transmembrane</keyword>
<keyword evidence="1" id="KW-1133">Transmembrane helix</keyword>
<dbReference type="AlphaFoldDB" id="A0A1M5PCK9"/>